<evidence type="ECO:0000313" key="2">
    <source>
        <dbReference type="Proteomes" id="UP001178507"/>
    </source>
</evidence>
<reference evidence="1" key="1">
    <citation type="submission" date="2023-08" db="EMBL/GenBank/DDBJ databases">
        <authorList>
            <person name="Chen Y."/>
            <person name="Shah S."/>
            <person name="Dougan E. K."/>
            <person name="Thang M."/>
            <person name="Chan C."/>
        </authorList>
    </citation>
    <scope>NUCLEOTIDE SEQUENCE</scope>
</reference>
<comment type="caution">
    <text evidence="1">The sequence shown here is derived from an EMBL/GenBank/DDBJ whole genome shotgun (WGS) entry which is preliminary data.</text>
</comment>
<accession>A0AA36JLS1</accession>
<dbReference type="Proteomes" id="UP001178507">
    <property type="component" value="Unassembled WGS sequence"/>
</dbReference>
<gene>
    <name evidence="1" type="ORF">EVOR1521_LOCUS29951</name>
</gene>
<sequence length="170" mass="19495">MSFAANLTKIVAGKKSELADREKIAESWRDKEAKLLDDAVDLFKQRCVKEAEQQKMEATISFEVITRDITDFPKRILTDSTYFVDTWPSGTSAESWFYATRGANSSWSQGAPILFAEVLQAMLPKFVDRVKELGFLECNHEAGTWKVAVVWEEPEKSERAPEKNKKRRRD</sequence>
<keyword evidence="2" id="KW-1185">Reference proteome</keyword>
<evidence type="ECO:0000313" key="1">
    <source>
        <dbReference type="EMBL" id="CAJ1408580.1"/>
    </source>
</evidence>
<name>A0AA36JLS1_9DINO</name>
<organism evidence="1 2">
    <name type="scientific">Effrenium voratum</name>
    <dbReference type="NCBI Taxonomy" id="2562239"/>
    <lineage>
        <taxon>Eukaryota</taxon>
        <taxon>Sar</taxon>
        <taxon>Alveolata</taxon>
        <taxon>Dinophyceae</taxon>
        <taxon>Suessiales</taxon>
        <taxon>Symbiodiniaceae</taxon>
        <taxon>Effrenium</taxon>
    </lineage>
</organism>
<dbReference type="AlphaFoldDB" id="A0AA36JLS1"/>
<dbReference type="EMBL" id="CAUJNA010003727">
    <property type="protein sequence ID" value="CAJ1408580.1"/>
    <property type="molecule type" value="Genomic_DNA"/>
</dbReference>
<protein>
    <submittedName>
        <fullName evidence="1">Uncharacterized protein</fullName>
    </submittedName>
</protein>
<proteinExistence type="predicted"/>